<keyword evidence="5" id="KW-1185">Reference proteome</keyword>
<proteinExistence type="inferred from homology"/>
<evidence type="ECO:0000256" key="1">
    <source>
        <dbReference type="ARBA" id="ARBA00005721"/>
    </source>
</evidence>
<accession>A0A2N6SDD3</accession>
<protein>
    <submittedName>
        <fullName evidence="2">Asp23/Gls24 family envelope stress response protein</fullName>
    </submittedName>
</protein>
<dbReference type="PANTHER" id="PTHR34297">
    <property type="entry name" value="HYPOTHETICAL CYTOSOLIC PROTEIN-RELATED"/>
    <property type="match status" value="1"/>
</dbReference>
<dbReference type="EMBL" id="CP046313">
    <property type="protein sequence ID" value="QGS08090.1"/>
    <property type="molecule type" value="Genomic_DNA"/>
</dbReference>
<dbReference type="EMBL" id="PNGT01000008">
    <property type="protein sequence ID" value="PMC51926.1"/>
    <property type="molecule type" value="Genomic_DNA"/>
</dbReference>
<reference evidence="2 4" key="1">
    <citation type="submission" date="2017-09" db="EMBL/GenBank/DDBJ databases">
        <title>Bacterial strain isolated from the female urinary microbiota.</title>
        <authorList>
            <person name="Thomas-White K."/>
            <person name="Kumar N."/>
            <person name="Forster S."/>
            <person name="Putonti C."/>
            <person name="Lawley T."/>
            <person name="Wolfe A.J."/>
        </authorList>
    </citation>
    <scope>NUCLEOTIDE SEQUENCE [LARGE SCALE GENOMIC DNA]</scope>
    <source>
        <strain evidence="2 4">UMB0186</strain>
    </source>
</reference>
<name>A0A2N6SDD3_9BACL</name>
<evidence type="ECO:0000313" key="3">
    <source>
        <dbReference type="EMBL" id="QGS08090.1"/>
    </source>
</evidence>
<reference evidence="3 5" key="2">
    <citation type="submission" date="2019-11" db="EMBL/GenBank/DDBJ databases">
        <title>FDA dAtabase for Regulatory Grade micrObial Sequences (FDA-ARGOS): Supporting development and validation of Infectious Disease Dx tests.</title>
        <authorList>
            <person name="Turner S."/>
            <person name="Byrd R."/>
            <person name="Tallon L."/>
            <person name="Sadzewicz L."/>
            <person name="Vavikolanu K."/>
            <person name="Mehta A."/>
            <person name="Aluvathingal J."/>
            <person name="Nadendla S."/>
            <person name="Myers T."/>
            <person name="Yan Y."/>
            <person name="Sichtig H."/>
        </authorList>
    </citation>
    <scope>NUCLEOTIDE SEQUENCE [LARGE SCALE GENOMIC DNA]</scope>
    <source>
        <strain evidence="3 5">FDAARGOS_742</strain>
    </source>
</reference>
<evidence type="ECO:0000313" key="2">
    <source>
        <dbReference type="EMBL" id="PMC51926.1"/>
    </source>
</evidence>
<organism evidence="2 4">
    <name type="scientific">Gemella sanguinis</name>
    <dbReference type="NCBI Taxonomy" id="84135"/>
    <lineage>
        <taxon>Bacteria</taxon>
        <taxon>Bacillati</taxon>
        <taxon>Bacillota</taxon>
        <taxon>Bacilli</taxon>
        <taxon>Bacillales</taxon>
        <taxon>Gemellaceae</taxon>
        <taxon>Gemella</taxon>
    </lineage>
</organism>
<dbReference type="AlphaFoldDB" id="A0A2N6SDD3"/>
<comment type="similarity">
    <text evidence="1">Belongs to the asp23 family.</text>
</comment>
<evidence type="ECO:0000313" key="5">
    <source>
        <dbReference type="Proteomes" id="UP000427636"/>
    </source>
</evidence>
<sequence>MVLEVNNELGHVSISDDVISTVAGGTAVSCYGIIGMASKNQVKDGIIEILGKENYSKGIVVKQDEDKLVIDLYIIVMYGTKISEIASNVQSSVKYQIEKTLGAKVNEVNIFIQGIKVSNK</sequence>
<dbReference type="InterPro" id="IPR005531">
    <property type="entry name" value="Asp23"/>
</dbReference>
<dbReference type="GeneID" id="84803063"/>
<evidence type="ECO:0000313" key="4">
    <source>
        <dbReference type="Proteomes" id="UP000235670"/>
    </source>
</evidence>
<dbReference type="PANTHER" id="PTHR34297:SF2">
    <property type="entry name" value="ASP23_GLS24 FAMILY ENVELOPE STRESS RESPONSE PROTEIN"/>
    <property type="match status" value="1"/>
</dbReference>
<dbReference type="Proteomes" id="UP000427636">
    <property type="component" value="Chromosome"/>
</dbReference>
<gene>
    <name evidence="2" type="ORF">CJ218_06925</name>
    <name evidence="3" type="ORF">FOC50_07340</name>
</gene>
<dbReference type="OrthoDB" id="9791482at2"/>
<dbReference type="STRING" id="84135.GCA_001052115_00991"/>
<dbReference type="Proteomes" id="UP000235670">
    <property type="component" value="Unassembled WGS sequence"/>
</dbReference>
<dbReference type="Pfam" id="PF03780">
    <property type="entry name" value="Asp23"/>
    <property type="match status" value="1"/>
</dbReference>
<dbReference type="RefSeq" id="WP_006365102.1">
    <property type="nucleotide sequence ID" value="NZ_CAKARP010000049.1"/>
</dbReference>